<dbReference type="GO" id="GO:0009264">
    <property type="term" value="P:deoxyribonucleotide catabolic process"/>
    <property type="evidence" value="ECO:0007669"/>
    <property type="project" value="InterPro"/>
</dbReference>
<dbReference type="PANTHER" id="PTHR10889">
    <property type="entry name" value="DEOXYRIBOSE-PHOSPHATE ALDOLASE"/>
    <property type="match status" value="1"/>
</dbReference>
<evidence type="ECO:0000256" key="6">
    <source>
        <dbReference type="ARBA" id="ARBA00032755"/>
    </source>
</evidence>
<protein>
    <recommendedName>
        <fullName evidence="2">deoxyribose-phosphate aldolase</fullName>
        <ecNumber evidence="2">4.1.2.4</ecNumber>
    </recommendedName>
    <alternativeName>
        <fullName evidence="6">2-deoxy-D-ribose 5-phosphate aldolase</fullName>
    </alternativeName>
</protein>
<dbReference type="EMBL" id="MSFK01000011">
    <property type="protein sequence ID" value="PWY89690.1"/>
    <property type="molecule type" value="Genomic_DNA"/>
</dbReference>
<dbReference type="PANTHER" id="PTHR10889:SF1">
    <property type="entry name" value="DEOXYRIBOSE-PHOSPHATE ALDOLASE"/>
    <property type="match status" value="1"/>
</dbReference>
<evidence type="ECO:0000256" key="1">
    <source>
        <dbReference type="ARBA" id="ARBA00010936"/>
    </source>
</evidence>
<dbReference type="GO" id="GO:0016052">
    <property type="term" value="P:carbohydrate catabolic process"/>
    <property type="evidence" value="ECO:0007669"/>
    <property type="project" value="TreeGrafter"/>
</dbReference>
<dbReference type="CDD" id="cd00959">
    <property type="entry name" value="DeoC"/>
    <property type="match status" value="1"/>
</dbReference>
<dbReference type="InterPro" id="IPR028581">
    <property type="entry name" value="DeoC_typeI"/>
</dbReference>
<dbReference type="UniPathway" id="UPA00002">
    <property type="reaction ID" value="UER00468"/>
</dbReference>
<evidence type="ECO:0000313" key="10">
    <source>
        <dbReference type="Proteomes" id="UP000246702"/>
    </source>
</evidence>
<dbReference type="GO" id="GO:0005737">
    <property type="term" value="C:cytoplasm"/>
    <property type="evidence" value="ECO:0007669"/>
    <property type="project" value="InterPro"/>
</dbReference>
<proteinExistence type="inferred from homology"/>
<name>A0A317WZQ6_9EURO</name>
<keyword evidence="10" id="KW-1185">Reference proteome</keyword>
<comment type="caution">
    <text evidence="9">The sequence shown here is derived from an EMBL/GenBank/DDBJ whole genome shotgun (WGS) entry which is preliminary data.</text>
</comment>
<evidence type="ECO:0000256" key="4">
    <source>
        <dbReference type="ARBA" id="ARBA00023239"/>
    </source>
</evidence>
<sequence length="271" mass="28800">MSKTNTITVTLSDLAKTIDHSLLHPTLTDASIIAGLHLAKNYNVATACIKPASIDLAKKVLAGSSVLICAVIGFPHGNSTTNIKILEATEMVRVGAAEIDMVVNIGKVLGGDWEYVSAEIKAVNDAVVGGGGVLKVIFENDYLGVEEIGRLCEICTQVGVGFVKTSTGYGFVKQADGGYNYKGATARDLKIMREKSGERKTLDDLLHVMSLGVTRIGATATVAILDETKKRGIGNEPVEVEFKPMAEEEIGAPPLEDPQGLADPWHPELAR</sequence>
<gene>
    <name evidence="9" type="ORF">BO94DRAFT_555996</name>
</gene>
<dbReference type="GeneID" id="37115976"/>
<dbReference type="GO" id="GO:0046386">
    <property type="term" value="P:deoxyribose phosphate catabolic process"/>
    <property type="evidence" value="ECO:0007669"/>
    <property type="project" value="UniProtKB-UniPathway"/>
</dbReference>
<keyword evidence="4" id="KW-0456">Lyase</keyword>
<comment type="similarity">
    <text evidence="1">Belongs to the DeoC/FbaB aldolase family. DeoC type 1 subfamily.</text>
</comment>
<dbReference type="InterPro" id="IPR013785">
    <property type="entry name" value="Aldolase_TIM"/>
</dbReference>
<dbReference type="Proteomes" id="UP000246702">
    <property type="component" value="Unassembled WGS sequence"/>
</dbReference>
<dbReference type="STRING" id="1450535.A0A317WZQ6"/>
<evidence type="ECO:0000313" key="9">
    <source>
        <dbReference type="EMBL" id="PWY89690.1"/>
    </source>
</evidence>
<dbReference type="SMART" id="SM01133">
    <property type="entry name" value="DeoC"/>
    <property type="match status" value="1"/>
</dbReference>
<comment type="catalytic activity">
    <reaction evidence="7">
        <text>2-deoxy-D-ribose 5-phosphate = D-glyceraldehyde 3-phosphate + acetaldehyde</text>
        <dbReference type="Rhea" id="RHEA:12821"/>
        <dbReference type="ChEBI" id="CHEBI:15343"/>
        <dbReference type="ChEBI" id="CHEBI:59776"/>
        <dbReference type="ChEBI" id="CHEBI:62877"/>
        <dbReference type="EC" id="4.1.2.4"/>
    </reaction>
</comment>
<evidence type="ECO:0000256" key="8">
    <source>
        <dbReference type="SAM" id="MobiDB-lite"/>
    </source>
</evidence>
<evidence type="ECO:0000256" key="5">
    <source>
        <dbReference type="ARBA" id="ARBA00023270"/>
    </source>
</evidence>
<dbReference type="Pfam" id="PF01791">
    <property type="entry name" value="DeoC"/>
    <property type="match status" value="1"/>
</dbReference>
<accession>A0A317WZQ6</accession>
<reference evidence="9 10" key="1">
    <citation type="submission" date="2016-12" db="EMBL/GenBank/DDBJ databases">
        <title>The genomes of Aspergillus section Nigri reveals drivers in fungal speciation.</title>
        <authorList>
            <consortium name="DOE Joint Genome Institute"/>
            <person name="Vesth T.C."/>
            <person name="Nybo J."/>
            <person name="Theobald S."/>
            <person name="Brandl J."/>
            <person name="Frisvad J.C."/>
            <person name="Nielsen K.F."/>
            <person name="Lyhne E.K."/>
            <person name="Kogle M.E."/>
            <person name="Kuo A."/>
            <person name="Riley R."/>
            <person name="Clum A."/>
            <person name="Nolan M."/>
            <person name="Lipzen A."/>
            <person name="Salamov A."/>
            <person name="Henrissat B."/>
            <person name="Wiebenga A."/>
            <person name="De Vries R.P."/>
            <person name="Grigoriev I.V."/>
            <person name="Mortensen U.H."/>
            <person name="Andersen M.R."/>
            <person name="Baker S.E."/>
        </authorList>
    </citation>
    <scope>NUCLEOTIDE SEQUENCE [LARGE SCALE GENOMIC DNA]</scope>
    <source>
        <strain evidence="9 10">CBS 115572</strain>
    </source>
</reference>
<keyword evidence="5" id="KW-0704">Schiff base</keyword>
<dbReference type="SUPFAM" id="SSF51569">
    <property type="entry name" value="Aldolase"/>
    <property type="match status" value="1"/>
</dbReference>
<evidence type="ECO:0000256" key="7">
    <source>
        <dbReference type="ARBA" id="ARBA00048791"/>
    </source>
</evidence>
<dbReference type="HAMAP" id="MF_00114">
    <property type="entry name" value="DeoC_type1"/>
    <property type="match status" value="1"/>
</dbReference>
<dbReference type="Gene3D" id="3.20.20.70">
    <property type="entry name" value="Aldolase class I"/>
    <property type="match status" value="1"/>
</dbReference>
<dbReference type="EC" id="4.1.2.4" evidence="2"/>
<dbReference type="PIRSF" id="PIRSF001357">
    <property type="entry name" value="DeoC"/>
    <property type="match status" value="1"/>
</dbReference>
<dbReference type="GO" id="GO:0004139">
    <property type="term" value="F:deoxyribose-phosphate aldolase activity"/>
    <property type="evidence" value="ECO:0007669"/>
    <property type="project" value="UniProtKB-EC"/>
</dbReference>
<dbReference type="InterPro" id="IPR002915">
    <property type="entry name" value="DeoC/FbaB/LacD_aldolase"/>
</dbReference>
<dbReference type="AlphaFoldDB" id="A0A317WZQ6"/>
<dbReference type="InterPro" id="IPR011343">
    <property type="entry name" value="DeoC"/>
</dbReference>
<evidence type="ECO:0000256" key="2">
    <source>
        <dbReference type="ARBA" id="ARBA00012515"/>
    </source>
</evidence>
<organism evidence="9 10">
    <name type="scientific">Aspergillus sclerotioniger CBS 115572</name>
    <dbReference type="NCBI Taxonomy" id="1450535"/>
    <lineage>
        <taxon>Eukaryota</taxon>
        <taxon>Fungi</taxon>
        <taxon>Dikarya</taxon>
        <taxon>Ascomycota</taxon>
        <taxon>Pezizomycotina</taxon>
        <taxon>Eurotiomycetes</taxon>
        <taxon>Eurotiomycetidae</taxon>
        <taxon>Eurotiales</taxon>
        <taxon>Aspergillaceae</taxon>
        <taxon>Aspergillus</taxon>
        <taxon>Aspergillus subgen. Circumdati</taxon>
    </lineage>
</organism>
<dbReference type="OrthoDB" id="70823at2759"/>
<dbReference type="NCBIfam" id="TIGR00126">
    <property type="entry name" value="deoC"/>
    <property type="match status" value="1"/>
</dbReference>
<dbReference type="RefSeq" id="XP_025468601.1">
    <property type="nucleotide sequence ID" value="XM_025613833.1"/>
</dbReference>
<evidence type="ECO:0000256" key="3">
    <source>
        <dbReference type="ARBA" id="ARBA00022490"/>
    </source>
</evidence>
<feature type="region of interest" description="Disordered" evidence="8">
    <location>
        <begin position="245"/>
        <end position="271"/>
    </location>
</feature>
<keyword evidence="3" id="KW-0963">Cytoplasm</keyword>